<sequence>MLPLELLKFSQHLETNYAPSKEEIQIISELLDGPSLKLDVLMLEIRKLQDELGQKWEEHTTLDSQIAEYRALITSPIRCIPEDILREIFVRCLPQDHPAPMHDTYGPILLLRICSKWREIALSTPQLWTSIHISIPRSTSYHSQDETEVDDYNVKVAKTVKKCASAVDSWLARSGACPLDISLFSYGMIDSTYCEEIFTVVRKYSMHWKKLDFVCPADCFQTFASLSPSDVPLLKILTIKADHNWGENQSFLWTNCGIFEASKLREVSLSEVNEDPTSLPFKWSQLTSLTLLKVGRLHNPPNNRRLFDILRQCVNLVACRIELPSTLPIAMLTPEDHLSDDPIPLLLLQNLALNDGGSDITIFLGRLLVPALENFEFFGGSRMADTLSTQLGPFLSRVSPTLRTFITDSKIFVGNDFLDCLQACTHLTTLSIQHLSSYTRPNQATSLVKMNDDFLSCFTSPNENGEYLCPLLETFDCRASPAFTDPGLHRFISRKQSGSIPDISKLKRVAIPFNRKEMVPLTEELEKYVKQGFCFDVTYRSSHYFHTPLSFLDGLPRTALEFP</sequence>
<evidence type="ECO:0000313" key="2">
    <source>
        <dbReference type="Proteomes" id="UP000807306"/>
    </source>
</evidence>
<gene>
    <name evidence="1" type="ORF">CPB83DRAFT_845001</name>
</gene>
<evidence type="ECO:0008006" key="3">
    <source>
        <dbReference type="Google" id="ProtNLM"/>
    </source>
</evidence>
<comment type="caution">
    <text evidence="1">The sequence shown here is derived from an EMBL/GenBank/DDBJ whole genome shotgun (WGS) entry which is preliminary data.</text>
</comment>
<reference evidence="1" key="1">
    <citation type="submission" date="2020-11" db="EMBL/GenBank/DDBJ databases">
        <authorList>
            <consortium name="DOE Joint Genome Institute"/>
            <person name="Ahrendt S."/>
            <person name="Riley R."/>
            <person name="Andreopoulos W."/>
            <person name="Labutti K."/>
            <person name="Pangilinan J."/>
            <person name="Ruiz-Duenas F.J."/>
            <person name="Barrasa J.M."/>
            <person name="Sanchez-Garcia M."/>
            <person name="Camarero S."/>
            <person name="Miyauchi S."/>
            <person name="Serrano A."/>
            <person name="Linde D."/>
            <person name="Babiker R."/>
            <person name="Drula E."/>
            <person name="Ayuso-Fernandez I."/>
            <person name="Pacheco R."/>
            <person name="Padilla G."/>
            <person name="Ferreira P."/>
            <person name="Barriuso J."/>
            <person name="Kellner H."/>
            <person name="Castanera R."/>
            <person name="Alfaro M."/>
            <person name="Ramirez L."/>
            <person name="Pisabarro A.G."/>
            <person name="Kuo A."/>
            <person name="Tritt A."/>
            <person name="Lipzen A."/>
            <person name="He G."/>
            <person name="Yan M."/>
            <person name="Ng V."/>
            <person name="Cullen D."/>
            <person name="Martin F."/>
            <person name="Rosso M.-N."/>
            <person name="Henrissat B."/>
            <person name="Hibbett D."/>
            <person name="Martinez A.T."/>
            <person name="Grigoriev I.V."/>
        </authorList>
    </citation>
    <scope>NUCLEOTIDE SEQUENCE</scope>
    <source>
        <strain evidence="1">CBS 506.95</strain>
    </source>
</reference>
<protein>
    <recommendedName>
        <fullName evidence="3">F-box domain-containing protein</fullName>
    </recommendedName>
</protein>
<accession>A0A9P6ESB6</accession>
<dbReference type="Proteomes" id="UP000807306">
    <property type="component" value="Unassembled WGS sequence"/>
</dbReference>
<dbReference type="InterPro" id="IPR032675">
    <property type="entry name" value="LRR_dom_sf"/>
</dbReference>
<name>A0A9P6ESB6_9AGAR</name>
<dbReference type="Gene3D" id="3.80.10.10">
    <property type="entry name" value="Ribonuclease Inhibitor"/>
    <property type="match status" value="1"/>
</dbReference>
<organism evidence="1 2">
    <name type="scientific">Crepidotus variabilis</name>
    <dbReference type="NCBI Taxonomy" id="179855"/>
    <lineage>
        <taxon>Eukaryota</taxon>
        <taxon>Fungi</taxon>
        <taxon>Dikarya</taxon>
        <taxon>Basidiomycota</taxon>
        <taxon>Agaricomycotina</taxon>
        <taxon>Agaricomycetes</taxon>
        <taxon>Agaricomycetidae</taxon>
        <taxon>Agaricales</taxon>
        <taxon>Agaricineae</taxon>
        <taxon>Crepidotaceae</taxon>
        <taxon>Crepidotus</taxon>
    </lineage>
</organism>
<dbReference type="OrthoDB" id="3365698at2759"/>
<dbReference type="EMBL" id="MU157827">
    <property type="protein sequence ID" value="KAF9534040.1"/>
    <property type="molecule type" value="Genomic_DNA"/>
</dbReference>
<dbReference type="AlphaFoldDB" id="A0A9P6ESB6"/>
<evidence type="ECO:0000313" key="1">
    <source>
        <dbReference type="EMBL" id="KAF9534040.1"/>
    </source>
</evidence>
<proteinExistence type="predicted"/>
<keyword evidence="2" id="KW-1185">Reference proteome</keyword>